<comment type="caution">
    <text evidence="10">The sequence shown here is derived from an EMBL/GenBank/DDBJ whole genome shotgun (WGS) entry which is preliminary data.</text>
</comment>
<evidence type="ECO:0000259" key="8">
    <source>
        <dbReference type="PROSITE" id="PS50164"/>
    </source>
</evidence>
<feature type="domain" description="UVR" evidence="7">
    <location>
        <begin position="208"/>
        <end position="243"/>
    </location>
</feature>
<evidence type="ECO:0000313" key="10">
    <source>
        <dbReference type="EMBL" id="GGD41268.1"/>
    </source>
</evidence>
<keyword evidence="5 6" id="KW-0234">DNA repair</keyword>
<keyword evidence="4 6" id="KW-0267">Excision nuclease</keyword>
<dbReference type="GO" id="GO:0006289">
    <property type="term" value="P:nucleotide-excision repair"/>
    <property type="evidence" value="ECO:0007669"/>
    <property type="project" value="UniProtKB-UniRule"/>
</dbReference>
<name>A0A916YDU5_9MICO</name>
<dbReference type="Proteomes" id="UP000633205">
    <property type="component" value="Unassembled WGS sequence"/>
</dbReference>
<dbReference type="Gene3D" id="1.10.150.20">
    <property type="entry name" value="5' to 3' exonuclease, C-terminal subdomain"/>
    <property type="match status" value="1"/>
</dbReference>
<dbReference type="GO" id="GO:0005737">
    <property type="term" value="C:cytoplasm"/>
    <property type="evidence" value="ECO:0007669"/>
    <property type="project" value="UniProtKB-SubCell"/>
</dbReference>
<comment type="subcellular location">
    <subcellularLocation>
        <location evidence="6">Cytoplasm</location>
    </subcellularLocation>
</comment>
<dbReference type="GO" id="GO:0009380">
    <property type="term" value="C:excinuclease repair complex"/>
    <property type="evidence" value="ECO:0007669"/>
    <property type="project" value="InterPro"/>
</dbReference>
<dbReference type="PROSITE" id="PS50151">
    <property type="entry name" value="UVR"/>
    <property type="match status" value="1"/>
</dbReference>
<dbReference type="Gene3D" id="4.10.860.10">
    <property type="entry name" value="UVR domain"/>
    <property type="match status" value="1"/>
</dbReference>
<dbReference type="InterPro" id="IPR050066">
    <property type="entry name" value="UvrABC_protein_C"/>
</dbReference>
<dbReference type="NCBIfam" id="NF001824">
    <property type="entry name" value="PRK00558.1-5"/>
    <property type="match status" value="1"/>
</dbReference>
<sequence>MADQLAYKPAAGEIPTNPGVYRFLDGDGKVLYVGKAKNLRQRLANYFAPLHTLHERTRRMVTLAEKVEWTVVPTDVDSLQLEYQWIKQFDPPFNVKYRDDKSYPFLAVTLGEEAPRIMVTRNRRIRGAKYFGPYPKVWAVRETIDLMLKVFPVRTCNDAQYKRAMQSGRPCFPGQIGKCGGPCSMTVTLEEHRRMVDDFVAFMQGGDERFTRDLTARMKEAAAALDFEAAAAYRDRLESIDAVLTKSALVLSDKVDLDVFGVAEDELDAAVHVFAIRGGRVRGVWSHIVDKELDISGGELIDQVLQRAYGDAEAAAIPRGVLVPTLPTASAELEQFLAERRGRKVEIQVAQRGQRADLLRNATLNAQQTLVRHKSKRTSDFATRSQALADLQEALGMTEAPLRIECYDISHLQGTNVVGSMVVFEDGLPRKDQYRSFSIAETTDDTDSIHQVLTRRLAHLDDPDDVPVPAAELAVRDEEDIVTEQAPRRRFAYPPQLLLVDGGEPQVNAAARALAEAGRSDIALAGIAKRLEELWLPGDAYPVILPRTSQALYLVQRLRDEAHRFAIRHQRGRRRRDIRSVLSEIPGLGDARIRALLRHFGSVAALRQANAEEIAVVPRIGPGLAETIRTRLARD</sequence>
<dbReference type="PANTHER" id="PTHR30562:SF1">
    <property type="entry name" value="UVRABC SYSTEM PROTEIN C"/>
    <property type="match status" value="1"/>
</dbReference>
<keyword evidence="3 6" id="KW-0228">DNA excision</keyword>
<evidence type="ECO:0000256" key="1">
    <source>
        <dbReference type="ARBA" id="ARBA00022490"/>
    </source>
</evidence>
<dbReference type="SUPFAM" id="SSF46600">
    <property type="entry name" value="C-terminal UvrC-binding domain of UvrB"/>
    <property type="match status" value="1"/>
</dbReference>
<dbReference type="SUPFAM" id="SSF82771">
    <property type="entry name" value="GIY-YIG endonuclease"/>
    <property type="match status" value="1"/>
</dbReference>
<evidence type="ECO:0000256" key="4">
    <source>
        <dbReference type="ARBA" id="ARBA00022881"/>
    </source>
</evidence>
<feature type="domain" description="UvrC family homology region profile" evidence="9">
    <location>
        <begin position="259"/>
        <end position="514"/>
    </location>
</feature>
<dbReference type="CDD" id="cd10434">
    <property type="entry name" value="GIY-YIG_UvrC_Cho"/>
    <property type="match status" value="1"/>
</dbReference>
<comment type="function">
    <text evidence="6">The UvrABC repair system catalyzes the recognition and processing of DNA lesions. UvrC both incises the 5' and 3' sides of the lesion. The N-terminal half is responsible for the 3' incision and the C-terminal half is responsible for the 5' incision.</text>
</comment>
<keyword evidence="11" id="KW-1185">Reference proteome</keyword>
<evidence type="ECO:0000259" key="9">
    <source>
        <dbReference type="PROSITE" id="PS50165"/>
    </source>
</evidence>
<proteinExistence type="inferred from homology"/>
<accession>A0A916YDU5</accession>
<gene>
    <name evidence="6 10" type="primary">uvrC</name>
    <name evidence="10" type="ORF">GCM10010915_22760</name>
</gene>
<dbReference type="EMBL" id="BMHO01000001">
    <property type="protein sequence ID" value="GGD41268.1"/>
    <property type="molecule type" value="Genomic_DNA"/>
</dbReference>
<dbReference type="PROSITE" id="PS50164">
    <property type="entry name" value="GIY_YIG"/>
    <property type="match status" value="1"/>
</dbReference>
<organism evidence="10 11">
    <name type="scientific">Microbacterium faecale</name>
    <dbReference type="NCBI Taxonomy" id="1804630"/>
    <lineage>
        <taxon>Bacteria</taxon>
        <taxon>Bacillati</taxon>
        <taxon>Actinomycetota</taxon>
        <taxon>Actinomycetes</taxon>
        <taxon>Micrococcales</taxon>
        <taxon>Microbacteriaceae</taxon>
        <taxon>Microbacterium</taxon>
    </lineage>
</organism>
<evidence type="ECO:0000256" key="6">
    <source>
        <dbReference type="HAMAP-Rule" id="MF_00203"/>
    </source>
</evidence>
<dbReference type="InterPro" id="IPR000305">
    <property type="entry name" value="GIY-YIG_endonuc"/>
</dbReference>
<dbReference type="HAMAP" id="MF_00203">
    <property type="entry name" value="UvrC"/>
    <property type="match status" value="1"/>
</dbReference>
<dbReference type="PROSITE" id="PS50165">
    <property type="entry name" value="UVRC"/>
    <property type="match status" value="1"/>
</dbReference>
<dbReference type="NCBIfam" id="TIGR00194">
    <property type="entry name" value="uvrC"/>
    <property type="match status" value="1"/>
</dbReference>
<dbReference type="SMART" id="SM00465">
    <property type="entry name" value="GIYc"/>
    <property type="match status" value="1"/>
</dbReference>
<reference evidence="10" key="1">
    <citation type="journal article" date="2014" name="Int. J. Syst. Evol. Microbiol.">
        <title>Complete genome sequence of Corynebacterium casei LMG S-19264T (=DSM 44701T), isolated from a smear-ripened cheese.</title>
        <authorList>
            <consortium name="US DOE Joint Genome Institute (JGI-PGF)"/>
            <person name="Walter F."/>
            <person name="Albersmeier A."/>
            <person name="Kalinowski J."/>
            <person name="Ruckert C."/>
        </authorList>
    </citation>
    <scope>NUCLEOTIDE SEQUENCE</scope>
    <source>
        <strain evidence="10">CGMCC 1.15152</strain>
    </source>
</reference>
<dbReference type="GO" id="GO:0009432">
    <property type="term" value="P:SOS response"/>
    <property type="evidence" value="ECO:0007669"/>
    <property type="project" value="UniProtKB-UniRule"/>
</dbReference>
<dbReference type="GO" id="GO:0009381">
    <property type="term" value="F:excinuclease ABC activity"/>
    <property type="evidence" value="ECO:0007669"/>
    <property type="project" value="UniProtKB-UniRule"/>
</dbReference>
<dbReference type="RefSeq" id="WP_188712334.1">
    <property type="nucleotide sequence ID" value="NZ_BMHO01000001.1"/>
</dbReference>
<evidence type="ECO:0000256" key="2">
    <source>
        <dbReference type="ARBA" id="ARBA00022763"/>
    </source>
</evidence>
<dbReference type="Gene3D" id="3.40.1440.10">
    <property type="entry name" value="GIY-YIG endonuclease"/>
    <property type="match status" value="1"/>
</dbReference>
<dbReference type="InterPro" id="IPR001162">
    <property type="entry name" value="UvrC_RNase_H_dom"/>
</dbReference>
<keyword evidence="2 6" id="KW-0227">DNA damage</keyword>
<dbReference type="InterPro" id="IPR001943">
    <property type="entry name" value="UVR_dom"/>
</dbReference>
<keyword evidence="1 6" id="KW-0963">Cytoplasm</keyword>
<dbReference type="Pfam" id="PF08459">
    <property type="entry name" value="UvrC_RNaseH_dom"/>
    <property type="match status" value="1"/>
</dbReference>
<evidence type="ECO:0000259" key="7">
    <source>
        <dbReference type="PROSITE" id="PS50151"/>
    </source>
</evidence>
<comment type="subunit">
    <text evidence="6">Interacts with UvrB in an incision complex.</text>
</comment>
<dbReference type="Pfam" id="PF22920">
    <property type="entry name" value="UvrC_RNaseH"/>
    <property type="match status" value="1"/>
</dbReference>
<dbReference type="PANTHER" id="PTHR30562">
    <property type="entry name" value="UVRC/OXIDOREDUCTASE"/>
    <property type="match status" value="1"/>
</dbReference>
<dbReference type="SUPFAM" id="SSF47781">
    <property type="entry name" value="RuvA domain 2-like"/>
    <property type="match status" value="1"/>
</dbReference>
<dbReference type="Pfam" id="PF02151">
    <property type="entry name" value="UVR"/>
    <property type="match status" value="1"/>
</dbReference>
<comment type="similarity">
    <text evidence="6">Belongs to the UvrC family.</text>
</comment>
<protein>
    <recommendedName>
        <fullName evidence="6">UvrABC system protein C</fullName>
        <shortName evidence="6">Protein UvrC</shortName>
    </recommendedName>
    <alternativeName>
        <fullName evidence="6">Excinuclease ABC subunit C</fullName>
    </alternativeName>
</protein>
<dbReference type="InterPro" id="IPR036876">
    <property type="entry name" value="UVR_dom_sf"/>
</dbReference>
<dbReference type="FunFam" id="3.40.1440.10:FF:000001">
    <property type="entry name" value="UvrABC system protein C"/>
    <property type="match status" value="1"/>
</dbReference>
<dbReference type="Pfam" id="PF01541">
    <property type="entry name" value="GIY-YIG"/>
    <property type="match status" value="1"/>
</dbReference>
<dbReference type="InterPro" id="IPR038476">
    <property type="entry name" value="UvrC_RNase_H_dom_sf"/>
</dbReference>
<dbReference type="InterPro" id="IPR035901">
    <property type="entry name" value="GIY-YIG_endonuc_sf"/>
</dbReference>
<evidence type="ECO:0000313" key="11">
    <source>
        <dbReference type="Proteomes" id="UP000633205"/>
    </source>
</evidence>
<reference evidence="10" key="2">
    <citation type="submission" date="2020-09" db="EMBL/GenBank/DDBJ databases">
        <authorList>
            <person name="Sun Q."/>
            <person name="Zhou Y."/>
        </authorList>
    </citation>
    <scope>NUCLEOTIDE SEQUENCE</scope>
    <source>
        <strain evidence="10">CGMCC 1.15152</strain>
    </source>
</reference>
<dbReference type="AlphaFoldDB" id="A0A916YDU5"/>
<keyword evidence="6" id="KW-0742">SOS response</keyword>
<dbReference type="GO" id="GO:0003677">
    <property type="term" value="F:DNA binding"/>
    <property type="evidence" value="ECO:0007669"/>
    <property type="project" value="UniProtKB-UniRule"/>
</dbReference>
<dbReference type="InterPro" id="IPR010994">
    <property type="entry name" value="RuvA_2-like"/>
</dbReference>
<evidence type="ECO:0000256" key="3">
    <source>
        <dbReference type="ARBA" id="ARBA00022769"/>
    </source>
</evidence>
<dbReference type="Pfam" id="PF14520">
    <property type="entry name" value="HHH_5"/>
    <property type="match status" value="1"/>
</dbReference>
<feature type="domain" description="GIY-YIG" evidence="8">
    <location>
        <begin position="16"/>
        <end position="95"/>
    </location>
</feature>
<dbReference type="InterPro" id="IPR004791">
    <property type="entry name" value="UvrC"/>
</dbReference>
<evidence type="ECO:0000256" key="5">
    <source>
        <dbReference type="ARBA" id="ARBA00023204"/>
    </source>
</evidence>
<dbReference type="Gene3D" id="3.30.420.340">
    <property type="entry name" value="UvrC, RNAse H endonuclease domain"/>
    <property type="match status" value="1"/>
</dbReference>
<dbReference type="InterPro" id="IPR047296">
    <property type="entry name" value="GIY-YIG_UvrC_Cho"/>
</dbReference>